<evidence type="ECO:0000313" key="3">
    <source>
        <dbReference type="Proteomes" id="UP001148614"/>
    </source>
</evidence>
<proteinExistence type="predicted"/>
<feature type="region of interest" description="Disordered" evidence="1">
    <location>
        <begin position="16"/>
        <end position="59"/>
    </location>
</feature>
<dbReference type="EMBL" id="JANPWZ010001806">
    <property type="protein sequence ID" value="KAJ3563092.1"/>
    <property type="molecule type" value="Genomic_DNA"/>
</dbReference>
<dbReference type="Proteomes" id="UP001148614">
    <property type="component" value="Unassembled WGS sequence"/>
</dbReference>
<evidence type="ECO:0000313" key="2">
    <source>
        <dbReference type="EMBL" id="KAJ3563092.1"/>
    </source>
</evidence>
<gene>
    <name evidence="2" type="ORF">NPX13_g8321</name>
</gene>
<reference evidence="2" key="1">
    <citation type="submission" date="2022-07" db="EMBL/GenBank/DDBJ databases">
        <title>Genome Sequence of Xylaria arbuscula.</title>
        <authorList>
            <person name="Buettner E."/>
        </authorList>
    </citation>
    <scope>NUCLEOTIDE SEQUENCE</scope>
    <source>
        <strain evidence="2">VT107</strain>
    </source>
</reference>
<evidence type="ECO:0000256" key="1">
    <source>
        <dbReference type="SAM" id="MobiDB-lite"/>
    </source>
</evidence>
<protein>
    <submittedName>
        <fullName evidence="2">Uncharacterized protein</fullName>
    </submittedName>
</protein>
<dbReference type="VEuPathDB" id="FungiDB:F4678DRAFT_395621"/>
<keyword evidence="3" id="KW-1185">Reference proteome</keyword>
<organism evidence="2 3">
    <name type="scientific">Xylaria arbuscula</name>
    <dbReference type="NCBI Taxonomy" id="114810"/>
    <lineage>
        <taxon>Eukaryota</taxon>
        <taxon>Fungi</taxon>
        <taxon>Dikarya</taxon>
        <taxon>Ascomycota</taxon>
        <taxon>Pezizomycotina</taxon>
        <taxon>Sordariomycetes</taxon>
        <taxon>Xylariomycetidae</taxon>
        <taxon>Xylariales</taxon>
        <taxon>Xylariaceae</taxon>
        <taxon>Xylaria</taxon>
    </lineage>
</organism>
<accession>A0A9W8N8Z3</accession>
<sequence length="133" mass="14597">MAPSVADTIVPEVEHLKQKLAPDTTEVKKAPEHNNGGAVGSSVITDDNKDDTGVDGLPKVLTDHREPLKLSGILDQFKHFDTTPVIGREFVDVDLAEWLRAPNSDELLRDLAITSKISSSSYMSILLVRSSWF</sequence>
<comment type="caution">
    <text evidence="2">The sequence shown here is derived from an EMBL/GenBank/DDBJ whole genome shotgun (WGS) entry which is preliminary data.</text>
</comment>
<name>A0A9W8N8Z3_9PEZI</name>
<dbReference type="AlphaFoldDB" id="A0A9W8N8Z3"/>